<feature type="transmembrane region" description="Helical" evidence="2">
    <location>
        <begin position="68"/>
        <end position="88"/>
    </location>
</feature>
<keyword evidence="2" id="KW-0812">Transmembrane</keyword>
<keyword evidence="2" id="KW-0472">Membrane</keyword>
<dbReference type="AlphaFoldDB" id="A0A926L3D2"/>
<comment type="caution">
    <text evidence="3">The sequence shown here is derived from an EMBL/GenBank/DDBJ whole genome shotgun (WGS) entry which is preliminary data.</text>
</comment>
<evidence type="ECO:0000256" key="2">
    <source>
        <dbReference type="SAM" id="Phobius"/>
    </source>
</evidence>
<accession>A0A926L3D2</accession>
<dbReference type="EMBL" id="JACVQF010000200">
    <property type="protein sequence ID" value="MBD0421770.1"/>
    <property type="molecule type" value="Genomic_DNA"/>
</dbReference>
<proteinExistence type="predicted"/>
<gene>
    <name evidence="3" type="ORF">H0H10_21875</name>
</gene>
<feature type="region of interest" description="Disordered" evidence="1">
    <location>
        <begin position="292"/>
        <end position="323"/>
    </location>
</feature>
<keyword evidence="4" id="KW-1185">Reference proteome</keyword>
<organism evidence="3 4">
    <name type="scientific">Streptomyces griseicoloratus</name>
    <dbReference type="NCBI Taxonomy" id="2752516"/>
    <lineage>
        <taxon>Bacteria</taxon>
        <taxon>Bacillati</taxon>
        <taxon>Actinomycetota</taxon>
        <taxon>Actinomycetes</taxon>
        <taxon>Kitasatosporales</taxon>
        <taxon>Streptomycetaceae</taxon>
        <taxon>Streptomyces</taxon>
    </lineage>
</organism>
<protein>
    <recommendedName>
        <fullName evidence="5">Vegetative cell wall protein gp1</fullName>
    </recommendedName>
</protein>
<evidence type="ECO:0008006" key="5">
    <source>
        <dbReference type="Google" id="ProtNLM"/>
    </source>
</evidence>
<feature type="transmembrane region" description="Helical" evidence="2">
    <location>
        <begin position="228"/>
        <end position="251"/>
    </location>
</feature>
<keyword evidence="2" id="KW-1133">Transmembrane helix</keyword>
<name>A0A926L3D2_9ACTN</name>
<sequence>MGGLLSELGKKLAERWLSLLVLPGALYLAVLGTAVLLGHGHPFDLNHLTHRISATAEARTLRTTGGQIVVLGAVLASSAGVGLAAQALGSLVERGCLAAAWRTWPRPLRALAQLRVDRRRDRWTTAAGRYDRLTAQARAARGRGERSDPAERWAAHLAMTRIAAERPDRPTWSGDRIHGVSARLDRVHQLDLATVWPYLWLTLPDTTRTEITAARQSLYRGNTLTAWALLYLPVAGWWWPAVLIGLALLLAGRSRTRAAADDYALLLEAAVRLHGGELAVRLGLTPASPTTASRLHTATLPGPAPSPDGVDGTAPTPLTPDLGDALTRALYIPPPAPPPDSL</sequence>
<evidence type="ECO:0000256" key="1">
    <source>
        <dbReference type="SAM" id="MobiDB-lite"/>
    </source>
</evidence>
<evidence type="ECO:0000313" key="3">
    <source>
        <dbReference type="EMBL" id="MBD0421770.1"/>
    </source>
</evidence>
<feature type="transmembrane region" description="Helical" evidence="2">
    <location>
        <begin position="16"/>
        <end position="37"/>
    </location>
</feature>
<evidence type="ECO:0000313" key="4">
    <source>
        <dbReference type="Proteomes" id="UP000621210"/>
    </source>
</evidence>
<dbReference type="RefSeq" id="WP_188182718.1">
    <property type="nucleotide sequence ID" value="NZ_JACVQF010000200.1"/>
</dbReference>
<reference evidence="3" key="2">
    <citation type="submission" date="2020-09" db="EMBL/GenBank/DDBJ databases">
        <authorList>
            <person name="Luo X."/>
        </authorList>
    </citation>
    <scope>NUCLEOTIDE SEQUENCE</scope>
    <source>
        <strain evidence="3">TRM S81-3</strain>
    </source>
</reference>
<dbReference type="Proteomes" id="UP000621210">
    <property type="component" value="Unassembled WGS sequence"/>
</dbReference>
<reference evidence="3" key="1">
    <citation type="submission" date="2020-09" db="EMBL/GenBank/DDBJ databases">
        <title>Streptomyces grisecoloratus sp. nov., isolated from cotton soil.</title>
        <authorList>
            <person name="Xing L."/>
        </authorList>
    </citation>
    <scope>NUCLEOTIDE SEQUENCE</scope>
    <source>
        <strain evidence="3">TRM S81-3</strain>
    </source>
</reference>